<keyword evidence="5 6" id="KW-0472">Membrane</keyword>
<dbReference type="Proteomes" id="UP000829196">
    <property type="component" value="Unassembled WGS sequence"/>
</dbReference>
<comment type="subcellular location">
    <subcellularLocation>
        <location evidence="1 6">Membrane</location>
        <topology evidence="1 6">Multi-pass membrane protein</topology>
    </subcellularLocation>
</comment>
<sequence length="357" mass="39988">MANRMTGGKPYYAIIFLQFLFAVMNMLTKTAFNRGMSTFVFVFYRQVVASVVLTPLAIIFTRKTDAPKSFKMLSKIFMLSLLGFPINLNLQSVVINYTSATVASAALNLIPVFTFLLSVLLRMETFRLKSIPGIAKVTGVVLCITGVIFVAVYKGPKLKSLNFHHPFLHSCNNNYSLTENRNLWTIGSFLVFVVAIIWALWAVLQGMILREYPSKLLLSTLISVFSAFQSCLVAFIFEKNLKKWKLHWDEGLLAVSYSGVFNAGLALYLQSWCVDKKGPLFVSMFSPLSLVFTITFASVLLGEVTNLGSVLGCVFMVGGLYFVLWGKSREQNSTESHIEREGEDQNTSNRFNIEEGK</sequence>
<feature type="domain" description="EamA" evidence="8">
    <location>
        <begin position="13"/>
        <end position="150"/>
    </location>
</feature>
<dbReference type="PANTHER" id="PTHR31218">
    <property type="entry name" value="WAT1-RELATED PROTEIN"/>
    <property type="match status" value="1"/>
</dbReference>
<keyword evidence="10" id="KW-1185">Reference proteome</keyword>
<proteinExistence type="inferred from homology"/>
<evidence type="ECO:0000313" key="9">
    <source>
        <dbReference type="EMBL" id="KAI0519547.1"/>
    </source>
</evidence>
<gene>
    <name evidence="9" type="ORF">KFK09_006997</name>
</gene>
<evidence type="ECO:0000256" key="7">
    <source>
        <dbReference type="SAM" id="MobiDB-lite"/>
    </source>
</evidence>
<organism evidence="9 10">
    <name type="scientific">Dendrobium nobile</name>
    <name type="common">Orchid</name>
    <dbReference type="NCBI Taxonomy" id="94219"/>
    <lineage>
        <taxon>Eukaryota</taxon>
        <taxon>Viridiplantae</taxon>
        <taxon>Streptophyta</taxon>
        <taxon>Embryophyta</taxon>
        <taxon>Tracheophyta</taxon>
        <taxon>Spermatophyta</taxon>
        <taxon>Magnoliopsida</taxon>
        <taxon>Liliopsida</taxon>
        <taxon>Asparagales</taxon>
        <taxon>Orchidaceae</taxon>
        <taxon>Epidendroideae</taxon>
        <taxon>Malaxideae</taxon>
        <taxon>Dendrobiinae</taxon>
        <taxon>Dendrobium</taxon>
    </lineage>
</organism>
<dbReference type="InterPro" id="IPR000620">
    <property type="entry name" value="EamA_dom"/>
</dbReference>
<feature type="transmembrane region" description="Helical" evidence="6">
    <location>
        <begin position="183"/>
        <end position="204"/>
    </location>
</feature>
<feature type="region of interest" description="Disordered" evidence="7">
    <location>
        <begin position="334"/>
        <end position="357"/>
    </location>
</feature>
<dbReference type="SUPFAM" id="SSF103481">
    <property type="entry name" value="Multidrug resistance efflux transporter EmrE"/>
    <property type="match status" value="2"/>
</dbReference>
<feature type="transmembrane region" description="Helical" evidence="6">
    <location>
        <begin position="12"/>
        <end position="32"/>
    </location>
</feature>
<evidence type="ECO:0000313" key="10">
    <source>
        <dbReference type="Proteomes" id="UP000829196"/>
    </source>
</evidence>
<protein>
    <recommendedName>
        <fullName evidence="6">WAT1-related protein</fullName>
    </recommendedName>
</protein>
<evidence type="ECO:0000256" key="3">
    <source>
        <dbReference type="ARBA" id="ARBA00022692"/>
    </source>
</evidence>
<dbReference type="Pfam" id="PF00892">
    <property type="entry name" value="EamA"/>
    <property type="match status" value="2"/>
</dbReference>
<accession>A0A8T3BV35</accession>
<keyword evidence="4 6" id="KW-1133">Transmembrane helix</keyword>
<feature type="transmembrane region" description="Helical" evidence="6">
    <location>
        <begin position="307"/>
        <end position="326"/>
    </location>
</feature>
<dbReference type="GO" id="GO:0016020">
    <property type="term" value="C:membrane"/>
    <property type="evidence" value="ECO:0007669"/>
    <property type="project" value="UniProtKB-SubCell"/>
</dbReference>
<evidence type="ECO:0000259" key="8">
    <source>
        <dbReference type="Pfam" id="PF00892"/>
    </source>
</evidence>
<reference evidence="9" key="1">
    <citation type="journal article" date="2022" name="Front. Genet.">
        <title>Chromosome-Scale Assembly of the Dendrobium nobile Genome Provides Insights Into the Molecular Mechanism of the Biosynthesis of the Medicinal Active Ingredient of Dendrobium.</title>
        <authorList>
            <person name="Xu Q."/>
            <person name="Niu S.-C."/>
            <person name="Li K.-L."/>
            <person name="Zheng P.-J."/>
            <person name="Zhang X.-J."/>
            <person name="Jia Y."/>
            <person name="Liu Y."/>
            <person name="Niu Y.-X."/>
            <person name="Yu L.-H."/>
            <person name="Chen D.-F."/>
            <person name="Zhang G.-Q."/>
        </authorList>
    </citation>
    <scope>NUCLEOTIDE SEQUENCE</scope>
    <source>
        <tissue evidence="9">Leaf</tissue>
    </source>
</reference>
<evidence type="ECO:0000256" key="6">
    <source>
        <dbReference type="RuleBase" id="RU363077"/>
    </source>
</evidence>
<name>A0A8T3BV35_DENNO</name>
<feature type="transmembrane region" description="Helical" evidence="6">
    <location>
        <begin position="216"/>
        <end position="237"/>
    </location>
</feature>
<dbReference type="GO" id="GO:0022857">
    <property type="term" value="F:transmembrane transporter activity"/>
    <property type="evidence" value="ECO:0007669"/>
    <property type="project" value="InterPro"/>
</dbReference>
<dbReference type="EMBL" id="JAGYWB010000006">
    <property type="protein sequence ID" value="KAI0519547.1"/>
    <property type="molecule type" value="Genomic_DNA"/>
</dbReference>
<keyword evidence="3 6" id="KW-0812">Transmembrane</keyword>
<feature type="transmembrane region" description="Helical" evidence="6">
    <location>
        <begin position="102"/>
        <end position="121"/>
    </location>
</feature>
<feature type="domain" description="EamA" evidence="8">
    <location>
        <begin position="186"/>
        <end position="324"/>
    </location>
</feature>
<feature type="transmembrane region" description="Helical" evidence="6">
    <location>
        <begin position="252"/>
        <end position="269"/>
    </location>
</feature>
<evidence type="ECO:0000256" key="4">
    <source>
        <dbReference type="ARBA" id="ARBA00022989"/>
    </source>
</evidence>
<feature type="transmembrane region" description="Helical" evidence="6">
    <location>
        <begin position="72"/>
        <end position="90"/>
    </location>
</feature>
<dbReference type="InterPro" id="IPR037185">
    <property type="entry name" value="EmrE-like"/>
</dbReference>
<dbReference type="AlphaFoldDB" id="A0A8T3BV35"/>
<feature type="transmembrane region" description="Helical" evidence="6">
    <location>
        <begin position="38"/>
        <end position="60"/>
    </location>
</feature>
<dbReference type="InterPro" id="IPR030184">
    <property type="entry name" value="WAT1-related"/>
</dbReference>
<feature type="transmembrane region" description="Helical" evidence="6">
    <location>
        <begin position="133"/>
        <end position="153"/>
    </location>
</feature>
<comment type="similarity">
    <text evidence="2 6">Belongs to the drug/metabolite transporter (DMT) superfamily. Plant drug/metabolite exporter (P-DME) (TC 2.A.7.4) family.</text>
</comment>
<dbReference type="SMR" id="A0A8T3BV35"/>
<evidence type="ECO:0000256" key="1">
    <source>
        <dbReference type="ARBA" id="ARBA00004141"/>
    </source>
</evidence>
<dbReference type="OrthoDB" id="1718296at2759"/>
<evidence type="ECO:0000256" key="2">
    <source>
        <dbReference type="ARBA" id="ARBA00007635"/>
    </source>
</evidence>
<evidence type="ECO:0000256" key="5">
    <source>
        <dbReference type="ARBA" id="ARBA00023136"/>
    </source>
</evidence>
<comment type="caution">
    <text evidence="9">The sequence shown here is derived from an EMBL/GenBank/DDBJ whole genome shotgun (WGS) entry which is preliminary data.</text>
</comment>
<feature type="transmembrane region" description="Helical" evidence="6">
    <location>
        <begin position="281"/>
        <end position="301"/>
    </location>
</feature>